<dbReference type="Proteomes" id="UP000265200">
    <property type="component" value="Chromosome 9"/>
</dbReference>
<protein>
    <recommendedName>
        <fullName evidence="6">LRAT domain-containing protein</fullName>
    </recommendedName>
</protein>
<evidence type="ECO:0000259" key="6">
    <source>
        <dbReference type="PROSITE" id="PS51934"/>
    </source>
</evidence>
<reference evidence="7" key="4">
    <citation type="submission" date="2025-09" db="UniProtKB">
        <authorList>
            <consortium name="Ensembl"/>
        </authorList>
    </citation>
    <scope>IDENTIFICATION</scope>
    <source>
        <strain evidence="7">HSOK</strain>
    </source>
</reference>
<dbReference type="InterPro" id="IPR007053">
    <property type="entry name" value="LRAT_dom"/>
</dbReference>
<dbReference type="PANTHER" id="PTHR13943">
    <property type="entry name" value="HRAS-LIKE SUPPRESSOR - RELATED"/>
    <property type="match status" value="1"/>
</dbReference>
<proteinExistence type="inferred from homology"/>
<evidence type="ECO:0000313" key="7">
    <source>
        <dbReference type="Ensembl" id="ENSORLP00015003997.1"/>
    </source>
</evidence>
<keyword evidence="2" id="KW-0808">Transferase</keyword>
<dbReference type="Pfam" id="PF04970">
    <property type="entry name" value="LRAT"/>
    <property type="match status" value="1"/>
</dbReference>
<evidence type="ECO:0000256" key="1">
    <source>
        <dbReference type="ARBA" id="ARBA00007824"/>
    </source>
</evidence>
<dbReference type="GO" id="GO:0016740">
    <property type="term" value="F:transferase activity"/>
    <property type="evidence" value="ECO:0007669"/>
    <property type="project" value="UniProtKB-KW"/>
</dbReference>
<reference key="1">
    <citation type="journal article" date="2007" name="Nature">
        <title>The medaka draft genome and insights into vertebrate genome evolution.</title>
        <authorList>
            <person name="Kasahara M."/>
            <person name="Naruse K."/>
            <person name="Sasaki S."/>
            <person name="Nakatani Y."/>
            <person name="Qu W."/>
            <person name="Ahsan B."/>
            <person name="Yamada T."/>
            <person name="Nagayasu Y."/>
            <person name="Doi K."/>
            <person name="Kasai Y."/>
            <person name="Jindo T."/>
            <person name="Kobayashi D."/>
            <person name="Shimada A."/>
            <person name="Toyoda A."/>
            <person name="Kuroki Y."/>
            <person name="Fujiyama A."/>
            <person name="Sasaki T."/>
            <person name="Shimizu A."/>
            <person name="Asakawa S."/>
            <person name="Shimizu N."/>
            <person name="Hashimoto S."/>
            <person name="Yang J."/>
            <person name="Lee Y."/>
            <person name="Matsushima K."/>
            <person name="Sugano S."/>
            <person name="Sakaizumi M."/>
            <person name="Narita T."/>
            <person name="Ohishi K."/>
            <person name="Haga S."/>
            <person name="Ohta F."/>
            <person name="Nomoto H."/>
            <person name="Nogata K."/>
            <person name="Morishita T."/>
            <person name="Endo T."/>
            <person name="Shin-I T."/>
            <person name="Takeda H."/>
            <person name="Morishita S."/>
            <person name="Kohara Y."/>
        </authorList>
    </citation>
    <scope>NUCLEOTIDE SEQUENCE [LARGE SCALE GENOMIC DNA]</scope>
    <source>
        <strain>Hd-rR</strain>
    </source>
</reference>
<dbReference type="Gene3D" id="3.90.1720.10">
    <property type="entry name" value="endopeptidase domain like (from Nostoc punctiforme)"/>
    <property type="match status" value="1"/>
</dbReference>
<feature type="transmembrane region" description="Helical" evidence="5">
    <location>
        <begin position="14"/>
        <end position="34"/>
    </location>
</feature>
<keyword evidence="5" id="KW-1133">Transmembrane helix</keyword>
<name>A0A3P9H857_ORYLA</name>
<dbReference type="Ensembl" id="ENSORLT00015008332.1">
    <property type="protein sequence ID" value="ENSORLP00015003997.1"/>
    <property type="gene ID" value="ENSORLG00015004969.1"/>
</dbReference>
<keyword evidence="5" id="KW-0812">Transmembrane</keyword>
<dbReference type="InterPro" id="IPR051496">
    <property type="entry name" value="H-rev107_PLA/AT"/>
</dbReference>
<keyword evidence="5" id="KW-0472">Membrane</keyword>
<evidence type="ECO:0000313" key="8">
    <source>
        <dbReference type="Proteomes" id="UP000265200"/>
    </source>
</evidence>
<reference evidence="7" key="3">
    <citation type="submission" date="2025-08" db="UniProtKB">
        <authorList>
            <consortium name="Ensembl"/>
        </authorList>
    </citation>
    <scope>IDENTIFICATION</scope>
    <source>
        <strain evidence="7">HSOK</strain>
    </source>
</reference>
<keyword evidence="3" id="KW-0378">Hydrolase</keyword>
<dbReference type="GO" id="GO:0016787">
    <property type="term" value="F:hydrolase activity"/>
    <property type="evidence" value="ECO:0007669"/>
    <property type="project" value="UniProtKB-KW"/>
</dbReference>
<evidence type="ECO:0000256" key="2">
    <source>
        <dbReference type="ARBA" id="ARBA00022679"/>
    </source>
</evidence>
<dbReference type="PANTHER" id="PTHR13943:SF31">
    <property type="entry name" value="PHOSPHOLIPASE A AND ACYLTRANSFERASE 3"/>
    <property type="match status" value="1"/>
</dbReference>
<evidence type="ECO:0000256" key="3">
    <source>
        <dbReference type="ARBA" id="ARBA00022801"/>
    </source>
</evidence>
<evidence type="ECO:0000256" key="5">
    <source>
        <dbReference type="SAM" id="Phobius"/>
    </source>
</evidence>
<keyword evidence="4" id="KW-0443">Lipid metabolism</keyword>
<feature type="domain" description="LRAT" evidence="6">
    <location>
        <begin position="46"/>
        <end position="156"/>
    </location>
</feature>
<dbReference type="PROSITE" id="PS51934">
    <property type="entry name" value="LRAT"/>
    <property type="match status" value="1"/>
</dbReference>
<reference evidence="7 8" key="2">
    <citation type="submission" date="2017-04" db="EMBL/GenBank/DDBJ databases">
        <title>CpG methylation of centromeres and impact of large insertions on vertebrate speciation.</title>
        <authorList>
            <person name="Ichikawa K."/>
            <person name="Yoshimura J."/>
            <person name="Morishita S."/>
        </authorList>
    </citation>
    <scope>NUCLEOTIDE SEQUENCE</scope>
    <source>
        <strain evidence="7 8">HSOK</strain>
    </source>
</reference>
<dbReference type="AlphaFoldDB" id="A0A3P9H857"/>
<accession>A0A3P9H857</accession>
<dbReference type="GO" id="GO:0006629">
    <property type="term" value="P:lipid metabolic process"/>
    <property type="evidence" value="ECO:0007669"/>
    <property type="project" value="UniProtKB-KW"/>
</dbReference>
<organism evidence="7 8">
    <name type="scientific">Oryzias latipes</name>
    <name type="common">Japanese rice fish</name>
    <name type="synonym">Japanese killifish</name>
    <dbReference type="NCBI Taxonomy" id="8090"/>
    <lineage>
        <taxon>Eukaryota</taxon>
        <taxon>Metazoa</taxon>
        <taxon>Chordata</taxon>
        <taxon>Craniata</taxon>
        <taxon>Vertebrata</taxon>
        <taxon>Euteleostomi</taxon>
        <taxon>Actinopterygii</taxon>
        <taxon>Neopterygii</taxon>
        <taxon>Teleostei</taxon>
        <taxon>Neoteleostei</taxon>
        <taxon>Acanthomorphata</taxon>
        <taxon>Ovalentaria</taxon>
        <taxon>Atherinomorphae</taxon>
        <taxon>Beloniformes</taxon>
        <taxon>Adrianichthyidae</taxon>
        <taxon>Oryziinae</taxon>
        <taxon>Oryzias</taxon>
    </lineage>
</organism>
<comment type="similarity">
    <text evidence="1">Belongs to the H-rev107 family.</text>
</comment>
<sequence length="186" mass="21326">MQDFYFYTENKVEFSGNVFSTFTLFIYLNLFFLVNRFLQKSKPGDLIEIIRGNYSHWAVYVGNGYVVHFGAPKSQSGSSIGGVDGIVMKEKLEDVAGKDKWRVNNSLDKKYKPLPPDEIVKKACSLVGVSLKYHLTKYNCEHFATEMRYGKAESRQTDGFCCSNNSWSRIHSWTSEILTGNFQLLR</sequence>
<evidence type="ECO:0000256" key="4">
    <source>
        <dbReference type="ARBA" id="ARBA00023098"/>
    </source>
</evidence>